<feature type="compositionally biased region" description="Low complexity" evidence="1">
    <location>
        <begin position="49"/>
        <end position="62"/>
    </location>
</feature>
<feature type="compositionally biased region" description="Low complexity" evidence="1">
    <location>
        <begin position="69"/>
        <end position="87"/>
    </location>
</feature>
<dbReference type="KEGG" id="aym:YM304_34290"/>
<proteinExistence type="predicted"/>
<evidence type="ECO:0000313" key="2">
    <source>
        <dbReference type="EMBL" id="BAN03743.1"/>
    </source>
</evidence>
<keyword evidence="3" id="KW-1185">Reference proteome</keyword>
<sequence length="98" mass="9886">MSISDGSHPSAISTLENPWKSARPTPISVCCSGVNSASKAAATSLDIGPSASRNASANPSAAFCRSDSAESSQPSSMSSTCVSSSPSCFATAKRTLRQ</sequence>
<reference evidence="2 3" key="1">
    <citation type="journal article" date="2013" name="Int. J. Syst. Evol. Microbiol.">
        <title>Ilumatobacter nonamiense sp. nov. and Ilumatobacter coccineum sp. nov., isolated from seashore sand.</title>
        <authorList>
            <person name="Matsumoto A."/>
            <person name="Kasai H."/>
            <person name="Matsuo Y."/>
            <person name="Shizuri Y."/>
            <person name="Ichikawa N."/>
            <person name="Fujita N."/>
            <person name="Omura S."/>
            <person name="Takahashi Y."/>
        </authorList>
    </citation>
    <scope>NUCLEOTIDE SEQUENCE [LARGE SCALE GENOMIC DNA]</scope>
    <source>
        <strain evidence="3">NBRC 103263 / KCTC 29153 / YM16-304</strain>
    </source>
</reference>
<evidence type="ECO:0000313" key="3">
    <source>
        <dbReference type="Proteomes" id="UP000011863"/>
    </source>
</evidence>
<dbReference type="AlphaFoldDB" id="A0A6C7EBQ3"/>
<dbReference type="EMBL" id="AP012057">
    <property type="protein sequence ID" value="BAN03743.1"/>
    <property type="molecule type" value="Genomic_DNA"/>
</dbReference>
<organism evidence="2 3">
    <name type="scientific">Ilumatobacter coccineus (strain NBRC 103263 / KCTC 29153 / YM16-304)</name>
    <dbReference type="NCBI Taxonomy" id="1313172"/>
    <lineage>
        <taxon>Bacteria</taxon>
        <taxon>Bacillati</taxon>
        <taxon>Actinomycetota</taxon>
        <taxon>Acidimicrobiia</taxon>
        <taxon>Acidimicrobiales</taxon>
        <taxon>Ilumatobacteraceae</taxon>
        <taxon>Ilumatobacter</taxon>
    </lineage>
</organism>
<feature type="region of interest" description="Disordered" evidence="1">
    <location>
        <begin position="1"/>
        <end position="23"/>
    </location>
</feature>
<dbReference type="Proteomes" id="UP000011863">
    <property type="component" value="Chromosome"/>
</dbReference>
<feature type="region of interest" description="Disordered" evidence="1">
    <location>
        <begin position="47"/>
        <end position="98"/>
    </location>
</feature>
<name>A0A6C7EBQ3_ILUCY</name>
<feature type="compositionally biased region" description="Polar residues" evidence="1">
    <location>
        <begin position="1"/>
        <end position="16"/>
    </location>
</feature>
<accession>A0A6C7EBQ3</accession>
<gene>
    <name evidence="2" type="ORF">YM304_34290</name>
</gene>
<evidence type="ECO:0000256" key="1">
    <source>
        <dbReference type="SAM" id="MobiDB-lite"/>
    </source>
</evidence>
<protein>
    <submittedName>
        <fullName evidence="2">Uncharacterized protein</fullName>
    </submittedName>
</protein>